<protein>
    <submittedName>
        <fullName evidence="1">Uncharacterized protein</fullName>
    </submittedName>
</protein>
<organism evidence="1 2">
    <name type="scientific">Gossypium arboreum</name>
    <name type="common">Tree cotton</name>
    <name type="synonym">Gossypium nanking</name>
    <dbReference type="NCBI Taxonomy" id="29729"/>
    <lineage>
        <taxon>Eukaryota</taxon>
        <taxon>Viridiplantae</taxon>
        <taxon>Streptophyta</taxon>
        <taxon>Embryophyta</taxon>
        <taxon>Tracheophyta</taxon>
        <taxon>Spermatophyta</taxon>
        <taxon>Magnoliopsida</taxon>
        <taxon>eudicotyledons</taxon>
        <taxon>Gunneridae</taxon>
        <taxon>Pentapetalae</taxon>
        <taxon>rosids</taxon>
        <taxon>malvids</taxon>
        <taxon>Malvales</taxon>
        <taxon>Malvaceae</taxon>
        <taxon>Malvoideae</taxon>
        <taxon>Gossypium</taxon>
    </lineage>
</organism>
<keyword evidence="2" id="KW-1185">Reference proteome</keyword>
<name>A0A0B0NXR6_GOSAR</name>
<dbReference type="AlphaFoldDB" id="A0A0B0NXR6"/>
<evidence type="ECO:0000313" key="2">
    <source>
        <dbReference type="Proteomes" id="UP000032142"/>
    </source>
</evidence>
<gene>
    <name evidence="1" type="ORF">F383_07069</name>
</gene>
<evidence type="ECO:0000313" key="1">
    <source>
        <dbReference type="EMBL" id="KHG15861.1"/>
    </source>
</evidence>
<dbReference type="EMBL" id="KN404762">
    <property type="protein sequence ID" value="KHG15861.1"/>
    <property type="molecule type" value="Genomic_DNA"/>
</dbReference>
<accession>A0A0B0NXR6</accession>
<sequence>MIFKVTVMQLASLSGNFKMNCVNE</sequence>
<proteinExistence type="predicted"/>
<dbReference type="Proteomes" id="UP000032142">
    <property type="component" value="Unassembled WGS sequence"/>
</dbReference>
<reference evidence="2" key="1">
    <citation type="submission" date="2014-09" db="EMBL/GenBank/DDBJ databases">
        <authorList>
            <person name="Mudge J."/>
            <person name="Ramaraj T."/>
            <person name="Lindquist I.E."/>
            <person name="Bharti A.K."/>
            <person name="Sundararajan A."/>
            <person name="Cameron C.T."/>
            <person name="Woodward J.E."/>
            <person name="May G.D."/>
            <person name="Brubaker C."/>
            <person name="Broadhvest J."/>
            <person name="Wilkins T.A."/>
        </authorList>
    </citation>
    <scope>NUCLEOTIDE SEQUENCE</scope>
    <source>
        <strain evidence="2">cv. AKA8401</strain>
    </source>
</reference>